<dbReference type="Proteomes" id="UP000195880">
    <property type="component" value="Chromosome"/>
</dbReference>
<dbReference type="AlphaFoldDB" id="A0A1Z1WQT6"/>
<dbReference type="EMBL" id="CP021748">
    <property type="protein sequence ID" value="ARX88786.1"/>
    <property type="molecule type" value="Genomic_DNA"/>
</dbReference>
<reference evidence="2 3" key="1">
    <citation type="submission" date="2017-05" db="EMBL/GenBank/DDBJ databases">
        <title>Streptomyces alboflavus Genome sequencing and assembly.</title>
        <authorList>
            <person name="Wang Y."/>
            <person name="Du B."/>
            <person name="Ding Y."/>
            <person name="Liu H."/>
            <person name="Hou Q."/>
            <person name="Liu K."/>
            <person name="Wang C."/>
            <person name="Yao L."/>
        </authorList>
    </citation>
    <scope>NUCLEOTIDE SEQUENCE [LARGE SCALE GENOMIC DNA]</scope>
    <source>
        <strain evidence="2 3">MDJK44</strain>
    </source>
</reference>
<dbReference type="InterPro" id="IPR042099">
    <property type="entry name" value="ANL_N_sf"/>
</dbReference>
<dbReference type="SUPFAM" id="SSF56801">
    <property type="entry name" value="Acetyl-CoA synthetase-like"/>
    <property type="match status" value="1"/>
</dbReference>
<evidence type="ECO:0000313" key="2">
    <source>
        <dbReference type="EMBL" id="ARX88786.1"/>
    </source>
</evidence>
<accession>A0A1Z1WQT6</accession>
<proteinExistence type="predicted"/>
<dbReference type="KEGG" id="salf:SMD44_08273"/>
<dbReference type="InterPro" id="IPR045851">
    <property type="entry name" value="AMP-bd_C_sf"/>
</dbReference>
<keyword evidence="3" id="KW-1185">Reference proteome</keyword>
<name>A0A1Z1WQT6_9ACTN</name>
<dbReference type="STRING" id="67267.GCA_000716675_00324"/>
<feature type="region of interest" description="Disordered" evidence="1">
    <location>
        <begin position="366"/>
        <end position="386"/>
    </location>
</feature>
<dbReference type="Gene3D" id="3.40.50.12780">
    <property type="entry name" value="N-terminal domain of ligase-like"/>
    <property type="match status" value="1"/>
</dbReference>
<dbReference type="eggNOG" id="COG0318">
    <property type="taxonomic scope" value="Bacteria"/>
</dbReference>
<dbReference type="Gene3D" id="3.30.300.30">
    <property type="match status" value="1"/>
</dbReference>
<protein>
    <recommendedName>
        <fullName evidence="4">AMP-dependent synthetase/ligase domain-containing protein</fullName>
    </recommendedName>
</protein>
<evidence type="ECO:0008006" key="4">
    <source>
        <dbReference type="Google" id="ProtNLM"/>
    </source>
</evidence>
<evidence type="ECO:0000256" key="1">
    <source>
        <dbReference type="SAM" id="MobiDB-lite"/>
    </source>
</evidence>
<evidence type="ECO:0000313" key="3">
    <source>
        <dbReference type="Proteomes" id="UP000195880"/>
    </source>
</evidence>
<dbReference type="OrthoDB" id="9787658at2"/>
<sequence length="386" mass="42336">MSHPELTPHALLTAGPAAPGVNERPWLVRWDLLGEDAGDLVRRTLPPTLDFHTSGTTGPSECWRRTRDQLWEEAGMLAALLGPERPEAVLSFAPPRHVYGALATLLVPARLRLPVWYRPHFFGALPPSPVGRWAVVAVPWSFSALRRKRAWIEARERVAVLHSTAMLPSAAQDFVQEAGPGRVSVREVFGSTETGGIAWREWGPDDPPWDLFDDVEFVPDPHDPHAPDDGVGTPDADADVPLTVRSPRLAARPGLAPLPTWQTDDLVRPCGARRFRFSGRRGGLVKINGRRVSLGAVERALRAVVDCADLACLPVADELSGEHLELYVVPPPGRRLDRARVRALIAGHDLTVQPRHVHIVDRIDRSPTGLPRRIHPTRPADAGAAT</sequence>
<gene>
    <name evidence="2" type="ORF">SMD44_08273</name>
</gene>
<feature type="region of interest" description="Disordered" evidence="1">
    <location>
        <begin position="220"/>
        <end position="240"/>
    </location>
</feature>
<organism evidence="2 3">
    <name type="scientific">Streptomyces alboflavus</name>
    <dbReference type="NCBI Taxonomy" id="67267"/>
    <lineage>
        <taxon>Bacteria</taxon>
        <taxon>Bacillati</taxon>
        <taxon>Actinomycetota</taxon>
        <taxon>Actinomycetes</taxon>
        <taxon>Kitasatosporales</taxon>
        <taxon>Streptomycetaceae</taxon>
        <taxon>Streptomyces</taxon>
    </lineage>
</organism>
<dbReference type="RefSeq" id="WP_087887016.1">
    <property type="nucleotide sequence ID" value="NZ_CP021748.1"/>
</dbReference>